<accession>X1VFK3</accession>
<name>X1VFK3_9ZZZZ</name>
<dbReference type="EMBL" id="BARW01029093">
    <property type="protein sequence ID" value="GAJ05675.1"/>
    <property type="molecule type" value="Genomic_DNA"/>
</dbReference>
<comment type="caution">
    <text evidence="1">The sequence shown here is derived from an EMBL/GenBank/DDBJ whole genome shotgun (WGS) entry which is preliminary data.</text>
</comment>
<gene>
    <name evidence="1" type="ORF">S12H4_46828</name>
</gene>
<evidence type="ECO:0000313" key="1">
    <source>
        <dbReference type="EMBL" id="GAJ05675.1"/>
    </source>
</evidence>
<protein>
    <submittedName>
        <fullName evidence="1">Uncharacterized protein</fullName>
    </submittedName>
</protein>
<proteinExistence type="predicted"/>
<organism evidence="1">
    <name type="scientific">marine sediment metagenome</name>
    <dbReference type="NCBI Taxonomy" id="412755"/>
    <lineage>
        <taxon>unclassified sequences</taxon>
        <taxon>metagenomes</taxon>
        <taxon>ecological metagenomes</taxon>
    </lineage>
</organism>
<dbReference type="AlphaFoldDB" id="X1VFK3"/>
<reference evidence="1" key="1">
    <citation type="journal article" date="2014" name="Front. Microbiol.">
        <title>High frequency of phylogenetically diverse reductive dehalogenase-homologous genes in deep subseafloor sedimentary metagenomes.</title>
        <authorList>
            <person name="Kawai M."/>
            <person name="Futagami T."/>
            <person name="Toyoda A."/>
            <person name="Takaki Y."/>
            <person name="Nishi S."/>
            <person name="Hori S."/>
            <person name="Arai W."/>
            <person name="Tsubouchi T."/>
            <person name="Morono Y."/>
            <person name="Uchiyama I."/>
            <person name="Ito T."/>
            <person name="Fujiyama A."/>
            <person name="Inagaki F."/>
            <person name="Takami H."/>
        </authorList>
    </citation>
    <scope>NUCLEOTIDE SEQUENCE</scope>
    <source>
        <strain evidence="1">Expedition CK06-06</strain>
    </source>
</reference>
<sequence>MAEYYWLPAQGAASEGKTVKNGSLQVFGPGAPYAGAESAMGGSYTQPPL</sequence>